<dbReference type="EMBL" id="JPOS01000039">
    <property type="protein sequence ID" value="KGE86817.1"/>
    <property type="molecule type" value="Genomic_DNA"/>
</dbReference>
<evidence type="ECO:0000313" key="3">
    <source>
        <dbReference type="Proteomes" id="UP000029736"/>
    </source>
</evidence>
<evidence type="ECO:0000313" key="2">
    <source>
        <dbReference type="EMBL" id="KGE86817.1"/>
    </source>
</evidence>
<comment type="caution">
    <text evidence="2">The sequence shown here is derived from an EMBL/GenBank/DDBJ whole genome shotgun (WGS) entry which is preliminary data.</text>
</comment>
<reference evidence="2 3" key="1">
    <citation type="journal article" date="2014" name="Int. J. Syst. Evol. Microbiol.">
        <title>Phaeodactylibacter xiamenensis gen. nov., sp. nov., a member of the family Saprospiraceae isolated from the marine alga Phaeodactylum tricornutum.</title>
        <authorList>
            <person name="Chen Z.Jr."/>
            <person name="Lei X."/>
            <person name="Lai Q."/>
            <person name="Li Y."/>
            <person name="Zhang B."/>
            <person name="Zhang J."/>
            <person name="Zhang H."/>
            <person name="Yang L."/>
            <person name="Zheng W."/>
            <person name="Tian Y."/>
            <person name="Yu Z."/>
            <person name="Xu H.Jr."/>
            <person name="Zheng T."/>
        </authorList>
    </citation>
    <scope>NUCLEOTIDE SEQUENCE [LARGE SCALE GENOMIC DNA]</scope>
    <source>
        <strain evidence="2 3">KD52</strain>
    </source>
</reference>
<keyword evidence="3" id="KW-1185">Reference proteome</keyword>
<dbReference type="Proteomes" id="UP000029736">
    <property type="component" value="Unassembled WGS sequence"/>
</dbReference>
<accession>A0A098S6U7</accession>
<keyword evidence="1" id="KW-0812">Transmembrane</keyword>
<dbReference type="AlphaFoldDB" id="A0A098S6U7"/>
<dbReference type="STRING" id="1524460.IX84_17205"/>
<sequence length="115" mass="13624">MAKRQSPIAGLFDMGVWSKKLLQDQLFYILFLGFLTFVYIANSHLAERNVREIQTLQKDLKEMRWYYMSLQSENMYNAKRSEVAKRVKDNGLRPHASKLNRIQVRQESYQLGDGY</sequence>
<keyword evidence="1" id="KW-0472">Membrane</keyword>
<proteinExistence type="predicted"/>
<evidence type="ECO:0000256" key="1">
    <source>
        <dbReference type="SAM" id="Phobius"/>
    </source>
</evidence>
<dbReference type="InterPro" id="IPR045755">
    <property type="entry name" value="FtsL-like"/>
</dbReference>
<evidence type="ECO:0008006" key="4">
    <source>
        <dbReference type="Google" id="ProtNLM"/>
    </source>
</evidence>
<keyword evidence="1" id="KW-1133">Transmembrane helix</keyword>
<gene>
    <name evidence="2" type="ORF">IX84_17205</name>
</gene>
<name>A0A098S6U7_9BACT</name>
<dbReference type="RefSeq" id="WP_063978278.1">
    <property type="nucleotide sequence ID" value="NZ_CAKZLC010000046.1"/>
</dbReference>
<feature type="transmembrane region" description="Helical" evidence="1">
    <location>
        <begin position="25"/>
        <end position="42"/>
    </location>
</feature>
<protein>
    <recommendedName>
        <fullName evidence="4">S-adenosyl-methyltransferase</fullName>
    </recommendedName>
</protein>
<organism evidence="2 3">
    <name type="scientific">Phaeodactylibacter xiamenensis</name>
    <dbReference type="NCBI Taxonomy" id="1524460"/>
    <lineage>
        <taxon>Bacteria</taxon>
        <taxon>Pseudomonadati</taxon>
        <taxon>Bacteroidota</taxon>
        <taxon>Saprospiria</taxon>
        <taxon>Saprospirales</taxon>
        <taxon>Haliscomenobacteraceae</taxon>
        <taxon>Phaeodactylibacter</taxon>
    </lineage>
</organism>
<dbReference type="Pfam" id="PF19579">
    <property type="entry name" value="FtsL_2"/>
    <property type="match status" value="1"/>
</dbReference>